<feature type="transmembrane region" description="Helical" evidence="1">
    <location>
        <begin position="53"/>
        <end position="77"/>
    </location>
</feature>
<keyword evidence="1" id="KW-0472">Membrane</keyword>
<protein>
    <submittedName>
        <fullName evidence="2">Uncharacterized protein</fullName>
    </submittedName>
</protein>
<sequence length="140" mass="15693">MEDLILVFHGLVVGSALYLGFYLLFFMLGMLIDDRSGVMDSSLMDKCMDKMPFFLYIIAMFAFPFIMFILSFTPMMLALTFGPAYVFEVSSVFQCNGIVLGSRTGATEINACTKGPVWIGVILSFCLLAYFRIFRNSSSD</sequence>
<dbReference type="Proteomes" id="UP001645038">
    <property type="component" value="Unassembled WGS sequence"/>
</dbReference>
<dbReference type="EMBL" id="RRZB01000002">
    <property type="protein sequence ID" value="MBE0462092.1"/>
    <property type="molecule type" value="Genomic_DNA"/>
</dbReference>
<accession>A0ABR9FTW4</accession>
<evidence type="ECO:0000313" key="3">
    <source>
        <dbReference type="Proteomes" id="UP001645038"/>
    </source>
</evidence>
<feature type="transmembrane region" description="Helical" evidence="1">
    <location>
        <begin position="6"/>
        <end position="32"/>
    </location>
</feature>
<keyword evidence="1" id="KW-0812">Transmembrane</keyword>
<dbReference type="RefSeq" id="WP_192536611.1">
    <property type="nucleotide sequence ID" value="NZ_JABUZA010000004.1"/>
</dbReference>
<reference evidence="2 3" key="1">
    <citation type="submission" date="2020-07" db="EMBL/GenBank/DDBJ databases">
        <title>Halophilic bacteria isolated from french cheeses.</title>
        <authorList>
            <person name="Kothe C.I."/>
            <person name="Farah-Kraiem B."/>
            <person name="Renault P."/>
            <person name="Dridi B."/>
        </authorList>
    </citation>
    <scope>NUCLEOTIDE SEQUENCE [LARGE SCALE GENOMIC DNA]</scope>
    <source>
        <strain evidence="2 3">FME20</strain>
    </source>
</reference>
<keyword evidence="3" id="KW-1185">Reference proteome</keyword>
<gene>
    <name evidence="2" type="ORF">EI547_01285</name>
</gene>
<organism evidence="2 3">
    <name type="scientific">Halomonas colorata</name>
    <dbReference type="NCBI Taxonomy" id="2742615"/>
    <lineage>
        <taxon>Bacteria</taxon>
        <taxon>Pseudomonadati</taxon>
        <taxon>Pseudomonadota</taxon>
        <taxon>Gammaproteobacteria</taxon>
        <taxon>Oceanospirillales</taxon>
        <taxon>Halomonadaceae</taxon>
        <taxon>Halomonas</taxon>
    </lineage>
</organism>
<keyword evidence="1" id="KW-1133">Transmembrane helix</keyword>
<feature type="transmembrane region" description="Helical" evidence="1">
    <location>
        <begin position="117"/>
        <end position="134"/>
    </location>
</feature>
<evidence type="ECO:0000256" key="1">
    <source>
        <dbReference type="SAM" id="Phobius"/>
    </source>
</evidence>
<evidence type="ECO:0000313" key="2">
    <source>
        <dbReference type="EMBL" id="MBE0462092.1"/>
    </source>
</evidence>
<name>A0ABR9FTW4_9GAMM</name>
<proteinExistence type="predicted"/>
<comment type="caution">
    <text evidence="2">The sequence shown here is derived from an EMBL/GenBank/DDBJ whole genome shotgun (WGS) entry which is preliminary data.</text>
</comment>